<comment type="caution">
    <text evidence="4">The sequence shown here is derived from an EMBL/GenBank/DDBJ whole genome shotgun (WGS) entry which is preliminary data.</text>
</comment>
<dbReference type="InterPro" id="IPR027417">
    <property type="entry name" value="P-loop_NTPase"/>
</dbReference>
<keyword evidence="2" id="KW-0547">Nucleotide-binding</keyword>
<evidence type="ECO:0000256" key="1">
    <source>
        <dbReference type="ARBA" id="ARBA00006611"/>
    </source>
</evidence>
<comment type="function">
    <text evidence="2">Part of the Type IV secretion system.</text>
</comment>
<dbReference type="Pfam" id="PF00437">
    <property type="entry name" value="T2SSE"/>
    <property type="match status" value="1"/>
</dbReference>
<dbReference type="InterPro" id="IPR050921">
    <property type="entry name" value="T4SS_GSP_E_ATPase"/>
</dbReference>
<reference evidence="5" key="1">
    <citation type="journal article" date="2019" name="Int. J. Syst. Evol. Microbiol.">
        <title>The Global Catalogue of Microorganisms (GCM) 10K type strain sequencing project: providing services to taxonomists for standard genome sequencing and annotation.</title>
        <authorList>
            <consortium name="The Broad Institute Genomics Platform"/>
            <consortium name="The Broad Institute Genome Sequencing Center for Infectious Disease"/>
            <person name="Wu L."/>
            <person name="Ma J."/>
        </authorList>
    </citation>
    <scope>NUCLEOTIDE SEQUENCE [LARGE SCALE GENOMIC DNA]</scope>
    <source>
        <strain evidence="5">CGMCC 4.7283</strain>
    </source>
</reference>
<dbReference type="Gene3D" id="3.40.50.300">
    <property type="entry name" value="P-loop containing nucleotide triphosphate hydrolases"/>
    <property type="match status" value="1"/>
</dbReference>
<evidence type="ECO:0000313" key="5">
    <source>
        <dbReference type="Proteomes" id="UP001595973"/>
    </source>
</evidence>
<comment type="similarity">
    <text evidence="1 2">Belongs to the GSP E family.</text>
</comment>
<dbReference type="CDD" id="cd01130">
    <property type="entry name" value="VirB11-like_ATPase"/>
    <property type="match status" value="1"/>
</dbReference>
<dbReference type="NCBIfam" id="TIGR02788">
    <property type="entry name" value="VirB11"/>
    <property type="match status" value="1"/>
</dbReference>
<name>A0ABV9KDW0_9RHOB</name>
<accession>A0ABV9KDW0</accession>
<dbReference type="EMBL" id="JBHSGI010000003">
    <property type="protein sequence ID" value="MFC4668126.1"/>
    <property type="molecule type" value="Genomic_DNA"/>
</dbReference>
<dbReference type="Proteomes" id="UP001595973">
    <property type="component" value="Unassembled WGS sequence"/>
</dbReference>
<evidence type="ECO:0000256" key="2">
    <source>
        <dbReference type="RuleBase" id="RU366071"/>
    </source>
</evidence>
<gene>
    <name evidence="4" type="primary">virB11</name>
    <name evidence="4" type="ORF">ACFO5X_06125</name>
</gene>
<dbReference type="PANTHER" id="PTHR30486">
    <property type="entry name" value="TWITCHING MOTILITY PROTEIN PILT"/>
    <property type="match status" value="1"/>
</dbReference>
<keyword evidence="5" id="KW-1185">Reference proteome</keyword>
<dbReference type="InterPro" id="IPR014155">
    <property type="entry name" value="VirB11"/>
</dbReference>
<dbReference type="InterPro" id="IPR001482">
    <property type="entry name" value="T2SS/T4SS_dom"/>
</dbReference>
<comment type="subcellular location">
    <subcellularLocation>
        <location evidence="2">Cytoplasm</location>
    </subcellularLocation>
</comment>
<evidence type="ECO:0000313" key="4">
    <source>
        <dbReference type="EMBL" id="MFC4668126.1"/>
    </source>
</evidence>
<keyword evidence="2" id="KW-0067">ATP-binding</keyword>
<dbReference type="PANTHER" id="PTHR30486:SF6">
    <property type="entry name" value="TYPE IV PILUS RETRACTATION ATPASE PILT"/>
    <property type="match status" value="1"/>
</dbReference>
<keyword evidence="2" id="KW-0963">Cytoplasm</keyword>
<proteinExistence type="inferred from homology"/>
<dbReference type="Gene3D" id="3.30.450.90">
    <property type="match status" value="1"/>
</dbReference>
<evidence type="ECO:0000259" key="3">
    <source>
        <dbReference type="Pfam" id="PF00437"/>
    </source>
</evidence>
<dbReference type="RefSeq" id="WP_380716396.1">
    <property type="nucleotide sequence ID" value="NZ_JBHSGI010000003.1"/>
</dbReference>
<feature type="domain" description="Bacterial type II secretion system protein E" evidence="3">
    <location>
        <begin position="162"/>
        <end position="312"/>
    </location>
</feature>
<dbReference type="SUPFAM" id="SSF52540">
    <property type="entry name" value="P-loop containing nucleoside triphosphate hydrolases"/>
    <property type="match status" value="1"/>
</dbReference>
<sequence>MNPAAEKASFLSTYLKPLAAPLADPCVVEIAVNPDGKVWVETRGAEHMVGLEGVFFSPSQARDLATSIASATHGQISEKKPLVSGKIEMNGKPIRAQVVYPPVVDGGPSITLRRYSEDQLTLGDMCLLHGALIDLDAERQAKAERVIALTEAGDIRAAMKLCIDERLNIMISGGTSTGKTTFARALLALVTETERIVTIEDAFELFPPQPNRAMLKADRVPSSERTAAKLLETSLRMRPDRIILGELRGDECKTFLDAINTGHSGSFTTIHADTAQKALDRLALMVMSVGINMSFEEVRRYAASSIDVVVQLGRKDGRRGVEQVWLPGKSGQAIGSDLKYM</sequence>
<protein>
    <recommendedName>
        <fullName evidence="2">Type IV secretion system protein</fullName>
    </recommendedName>
</protein>
<organism evidence="4 5">
    <name type="scientific">Seohaeicola nanhaiensis</name>
    <dbReference type="NCBI Taxonomy" id="1387282"/>
    <lineage>
        <taxon>Bacteria</taxon>
        <taxon>Pseudomonadati</taxon>
        <taxon>Pseudomonadota</taxon>
        <taxon>Alphaproteobacteria</taxon>
        <taxon>Rhodobacterales</taxon>
        <taxon>Roseobacteraceae</taxon>
        <taxon>Seohaeicola</taxon>
    </lineage>
</organism>